<feature type="binding site" evidence="13">
    <location>
        <position position="252"/>
    </location>
    <ligand>
        <name>K(+)</name>
        <dbReference type="ChEBI" id="CHEBI:29103"/>
    </ligand>
</feature>
<dbReference type="GO" id="GO:0004747">
    <property type="term" value="F:ribokinase activity"/>
    <property type="evidence" value="ECO:0007669"/>
    <property type="project" value="UniProtKB-UniRule"/>
</dbReference>
<keyword evidence="12 13" id="KW-0119">Carbohydrate metabolism</keyword>
<feature type="active site" description="Proton acceptor" evidence="13">
    <location>
        <position position="258"/>
    </location>
</feature>
<evidence type="ECO:0000256" key="13">
    <source>
        <dbReference type="HAMAP-Rule" id="MF_01987"/>
    </source>
</evidence>
<feature type="binding site" evidence="13">
    <location>
        <position position="254"/>
    </location>
    <ligand>
        <name>K(+)</name>
        <dbReference type="ChEBI" id="CHEBI:29103"/>
    </ligand>
</feature>
<evidence type="ECO:0000256" key="5">
    <source>
        <dbReference type="ARBA" id="ARBA00022679"/>
    </source>
</evidence>
<feature type="binding site" evidence="13">
    <location>
        <position position="190"/>
    </location>
    <ligand>
        <name>ATP</name>
        <dbReference type="ChEBI" id="CHEBI:30616"/>
    </ligand>
</feature>
<comment type="function">
    <text evidence="13">Catalyzes the phosphorylation of ribose at O-5 in a reaction requiring ATP and magnesium. The resulting D-ribose-5-phosphate can then be used either for sythesis of nucleotides, histidine, and tryptophan, or as a component of the pentose phosphate pathway.</text>
</comment>
<evidence type="ECO:0000313" key="16">
    <source>
        <dbReference type="Proteomes" id="UP000003684"/>
    </source>
</evidence>
<feature type="binding site" evidence="13">
    <location>
        <begin position="44"/>
        <end position="48"/>
    </location>
    <ligand>
        <name>substrate</name>
    </ligand>
</feature>
<feature type="binding site" evidence="13">
    <location>
        <position position="258"/>
    </location>
    <ligand>
        <name>substrate</name>
    </ligand>
</feature>
<keyword evidence="4 13" id="KW-0963">Cytoplasm</keyword>
<reference evidence="15 16" key="1">
    <citation type="submission" date="2009-12" db="EMBL/GenBank/DDBJ databases">
        <title>Genome Sequence of Lactobacillus gasseri 224-1.</title>
        <authorList>
            <person name="Durkin A.S."/>
            <person name="Madupu R."/>
            <person name="Torralba M."/>
            <person name="Methe B."/>
            <person name="Sutton G."/>
            <person name="Strausberg R.L."/>
            <person name="Nelson K.E."/>
        </authorList>
    </citation>
    <scope>NUCLEOTIDE SEQUENCE [LARGE SCALE GENOMIC DNA]</scope>
    <source>
        <strain evidence="15 16">224-1</strain>
    </source>
</reference>
<dbReference type="PRINTS" id="PR00990">
    <property type="entry name" value="RIBOKINASE"/>
</dbReference>
<keyword evidence="7 13" id="KW-0547">Nucleotide-binding</keyword>
<evidence type="ECO:0000256" key="8">
    <source>
        <dbReference type="ARBA" id="ARBA00022777"/>
    </source>
</evidence>
<comment type="cofactor">
    <cofactor evidence="13">
        <name>Mg(2+)</name>
        <dbReference type="ChEBI" id="CHEBI:18420"/>
    </cofactor>
    <text evidence="13">Requires a divalent cation, most likely magnesium in vivo, as an electrophilic catalyst to aid phosphoryl group transfer. It is the chelate of the metal and the nucleotide that is the actual substrate.</text>
</comment>
<comment type="caution">
    <text evidence="15">The sequence shown here is derived from an EMBL/GenBank/DDBJ whole genome shotgun (WGS) entry which is preliminary data.</text>
</comment>
<dbReference type="HAMAP" id="MF_01987">
    <property type="entry name" value="Ribokinase"/>
    <property type="match status" value="1"/>
</dbReference>
<protein>
    <recommendedName>
        <fullName evidence="3 13">Ribokinase</fullName>
        <shortName evidence="13">RK</shortName>
        <ecNumber evidence="2 13">2.7.1.15</ecNumber>
    </recommendedName>
</protein>
<dbReference type="GO" id="GO:0019303">
    <property type="term" value="P:D-ribose catabolic process"/>
    <property type="evidence" value="ECO:0007669"/>
    <property type="project" value="UniProtKB-UniRule"/>
</dbReference>
<feature type="binding site" evidence="13">
    <location>
        <begin position="257"/>
        <end position="258"/>
    </location>
    <ligand>
        <name>ATP</name>
        <dbReference type="ChEBI" id="CHEBI:30616"/>
    </ligand>
</feature>
<evidence type="ECO:0000256" key="3">
    <source>
        <dbReference type="ARBA" id="ARBA00016943"/>
    </source>
</evidence>
<dbReference type="PANTHER" id="PTHR10584">
    <property type="entry name" value="SUGAR KINASE"/>
    <property type="match status" value="1"/>
</dbReference>
<dbReference type="CDD" id="cd01174">
    <property type="entry name" value="ribokinase"/>
    <property type="match status" value="1"/>
</dbReference>
<dbReference type="InterPro" id="IPR011611">
    <property type="entry name" value="PfkB_dom"/>
</dbReference>
<proteinExistence type="inferred from homology"/>
<dbReference type="Pfam" id="PF00294">
    <property type="entry name" value="PfkB"/>
    <property type="match status" value="1"/>
</dbReference>
<evidence type="ECO:0000256" key="9">
    <source>
        <dbReference type="ARBA" id="ARBA00022840"/>
    </source>
</evidence>
<evidence type="ECO:0000313" key="15">
    <source>
        <dbReference type="EMBL" id="EFB63535.1"/>
    </source>
</evidence>
<keyword evidence="8 13" id="KW-0418">Kinase</keyword>
<dbReference type="SUPFAM" id="SSF53613">
    <property type="entry name" value="Ribokinase-like"/>
    <property type="match status" value="1"/>
</dbReference>
<evidence type="ECO:0000256" key="11">
    <source>
        <dbReference type="ARBA" id="ARBA00022958"/>
    </source>
</evidence>
<keyword evidence="5 13" id="KW-0808">Transferase</keyword>
<dbReference type="AlphaFoldDB" id="D1YGE9"/>
<comment type="similarity">
    <text evidence="1">Belongs to the carbohydrate kinase pfkB family.</text>
</comment>
<dbReference type="FunFam" id="3.40.1190.20:FF:000012">
    <property type="entry name" value="Ribokinase"/>
    <property type="match status" value="1"/>
</dbReference>
<comment type="subcellular location">
    <subcellularLocation>
        <location evidence="13">Cytoplasm</location>
    </subcellularLocation>
</comment>
<dbReference type="Proteomes" id="UP000003684">
    <property type="component" value="Unassembled WGS sequence"/>
</dbReference>
<dbReference type="GO" id="GO:0046872">
    <property type="term" value="F:metal ion binding"/>
    <property type="evidence" value="ECO:0007669"/>
    <property type="project" value="UniProtKB-KW"/>
</dbReference>
<accession>D1YGE9</accession>
<dbReference type="GO" id="GO:0005524">
    <property type="term" value="F:ATP binding"/>
    <property type="evidence" value="ECO:0007669"/>
    <property type="project" value="UniProtKB-UniRule"/>
</dbReference>
<feature type="binding site" evidence="13">
    <location>
        <position position="145"/>
    </location>
    <ligand>
        <name>substrate</name>
    </ligand>
</feature>
<dbReference type="UniPathway" id="UPA00916">
    <property type="reaction ID" value="UER00889"/>
</dbReference>
<evidence type="ECO:0000256" key="6">
    <source>
        <dbReference type="ARBA" id="ARBA00022723"/>
    </source>
</evidence>
<feature type="binding site" evidence="13">
    <location>
        <position position="294"/>
    </location>
    <ligand>
        <name>K(+)</name>
        <dbReference type="ChEBI" id="CHEBI:29103"/>
    </ligand>
</feature>
<evidence type="ECO:0000256" key="1">
    <source>
        <dbReference type="ARBA" id="ARBA00005380"/>
    </source>
</evidence>
<dbReference type="InterPro" id="IPR002173">
    <property type="entry name" value="Carboh/pur_kinase_PfkB_CS"/>
</dbReference>
<feature type="binding site" evidence="13">
    <location>
        <position position="298"/>
    </location>
    <ligand>
        <name>K(+)</name>
        <dbReference type="ChEBI" id="CHEBI:29103"/>
    </ligand>
</feature>
<dbReference type="PANTHER" id="PTHR10584:SF166">
    <property type="entry name" value="RIBOKINASE"/>
    <property type="match status" value="1"/>
</dbReference>
<comment type="subunit">
    <text evidence="13">Homodimer.</text>
</comment>
<dbReference type="EMBL" id="ADFT01000002">
    <property type="protein sequence ID" value="EFB63535.1"/>
    <property type="molecule type" value="Genomic_DNA"/>
</dbReference>
<feature type="domain" description="Carbohydrate kinase PfkB" evidence="14">
    <location>
        <begin position="6"/>
        <end position="301"/>
    </location>
</feature>
<keyword evidence="9 13" id="KW-0067">ATP-binding</keyword>
<evidence type="ECO:0000259" key="14">
    <source>
        <dbReference type="Pfam" id="PF00294"/>
    </source>
</evidence>
<comment type="similarity">
    <text evidence="13">Belongs to the carbohydrate kinase PfkB family. Ribokinase subfamily.</text>
</comment>
<dbReference type="Gene3D" id="3.40.1190.20">
    <property type="match status" value="1"/>
</dbReference>
<organism evidence="15 16">
    <name type="scientific">Lactobacillus gasseri 224-1</name>
    <dbReference type="NCBI Taxonomy" id="679196"/>
    <lineage>
        <taxon>Bacteria</taxon>
        <taxon>Bacillati</taxon>
        <taxon>Bacillota</taxon>
        <taxon>Bacilli</taxon>
        <taxon>Lactobacillales</taxon>
        <taxon>Lactobacillaceae</taxon>
        <taxon>Lactobacillus</taxon>
    </lineage>
</organism>
<evidence type="ECO:0000256" key="7">
    <source>
        <dbReference type="ARBA" id="ARBA00022741"/>
    </source>
</evidence>
<feature type="binding site" evidence="13">
    <location>
        <position position="292"/>
    </location>
    <ligand>
        <name>K(+)</name>
        <dbReference type="ChEBI" id="CHEBI:29103"/>
    </ligand>
</feature>
<evidence type="ECO:0000256" key="10">
    <source>
        <dbReference type="ARBA" id="ARBA00022842"/>
    </source>
</evidence>
<dbReference type="GO" id="GO:0005829">
    <property type="term" value="C:cytosol"/>
    <property type="evidence" value="ECO:0007669"/>
    <property type="project" value="TreeGrafter"/>
</dbReference>
<name>D1YGE9_LACGS</name>
<dbReference type="PROSITE" id="PS00584">
    <property type="entry name" value="PFKB_KINASES_2"/>
    <property type="match status" value="1"/>
</dbReference>
<comment type="pathway">
    <text evidence="13">Carbohydrate metabolism; D-ribose degradation; D-ribose 5-phosphate from beta-D-ribopyranose: step 2/2.</text>
</comment>
<dbReference type="InterPro" id="IPR002139">
    <property type="entry name" value="Ribo/fructo_kinase"/>
</dbReference>
<dbReference type="EC" id="2.7.1.15" evidence="2 13"/>
<evidence type="ECO:0000256" key="4">
    <source>
        <dbReference type="ARBA" id="ARBA00022490"/>
    </source>
</evidence>
<dbReference type="NCBIfam" id="TIGR02152">
    <property type="entry name" value="D_ribokin_bact"/>
    <property type="match status" value="1"/>
</dbReference>
<evidence type="ECO:0000256" key="12">
    <source>
        <dbReference type="ARBA" id="ARBA00023277"/>
    </source>
</evidence>
<comment type="catalytic activity">
    <reaction evidence="13">
        <text>D-ribose + ATP = D-ribose 5-phosphate + ADP + H(+)</text>
        <dbReference type="Rhea" id="RHEA:13697"/>
        <dbReference type="ChEBI" id="CHEBI:15378"/>
        <dbReference type="ChEBI" id="CHEBI:30616"/>
        <dbReference type="ChEBI" id="CHEBI:47013"/>
        <dbReference type="ChEBI" id="CHEBI:78346"/>
        <dbReference type="ChEBI" id="CHEBI:456216"/>
        <dbReference type="EC" id="2.7.1.15"/>
    </reaction>
</comment>
<comment type="activity regulation">
    <text evidence="13">Activated by a monovalent cation that binds near, but not in, the active site. The most likely occupant of the site in vivo is potassium. Ion binding induces a conformational change that may alter substrate affinity.</text>
</comment>
<feature type="binding site" evidence="13">
    <location>
        <begin position="226"/>
        <end position="231"/>
    </location>
    <ligand>
        <name>ATP</name>
        <dbReference type="ChEBI" id="CHEBI:30616"/>
    </ligand>
</feature>
<keyword evidence="10 13" id="KW-0460">Magnesium</keyword>
<gene>
    <name evidence="13 15" type="primary">rbsK</name>
    <name evidence="15" type="ORF">HMPREF9209_1347</name>
</gene>
<dbReference type="InterPro" id="IPR029056">
    <property type="entry name" value="Ribokinase-like"/>
</dbReference>
<sequence>MKGKLMNKVTIVGSINVDNIMHIKKLPQPGETIAMSEFSKAAGGKGANQAVASSRAKNETIFVGRVGDDDNGRFMLEQFKDNGVNVEHVTVTPNEQTGQAYILLQESGQNSIIIQHGANFDVTAADVRNAKSQIEDSDFVIAQFETPLEATIEAFKIARAAGKTTILNPAPARTDIPKELLELTDLITPNETEAESITGIKVDSEESMKKSSELFHKMGIKGVIITIGERGSYVSYEDIEEIIPAFKVKAVDTTAAGDTFLGALSSELKPDLSNLKESVVYASKSSSFTVQKLGAFPSIPTRDVVEQALKEN</sequence>
<feature type="binding site" evidence="13">
    <location>
        <position position="289"/>
    </location>
    <ligand>
        <name>K(+)</name>
        <dbReference type="ChEBI" id="CHEBI:29103"/>
    </ligand>
</feature>
<dbReference type="InterPro" id="IPR011877">
    <property type="entry name" value="Ribokinase"/>
</dbReference>
<feature type="binding site" evidence="13">
    <location>
        <begin position="16"/>
        <end position="18"/>
    </location>
    <ligand>
        <name>substrate</name>
    </ligand>
</feature>
<comment type="caution">
    <text evidence="13">Lacks conserved residue(s) required for the propagation of feature annotation.</text>
</comment>
<evidence type="ECO:0000256" key="2">
    <source>
        <dbReference type="ARBA" id="ARBA00012035"/>
    </source>
</evidence>
<keyword evidence="11 13" id="KW-0630">Potassium</keyword>
<keyword evidence="6 13" id="KW-0479">Metal-binding</keyword>